<dbReference type="Gene3D" id="2.60.40.10">
    <property type="entry name" value="Immunoglobulins"/>
    <property type="match status" value="1"/>
</dbReference>
<accession>A0A0L0KQ26</accession>
<dbReference type="InterPro" id="IPR036962">
    <property type="entry name" value="Glyco_hydro_3_N_sf"/>
</dbReference>
<dbReference type="Pfam" id="PF14310">
    <property type="entry name" value="Fn3-like"/>
    <property type="match status" value="1"/>
</dbReference>
<dbReference type="OrthoDB" id="3187421at2"/>
<dbReference type="EMBL" id="JPPY01000020">
    <property type="protein sequence ID" value="KND39649.1"/>
    <property type="molecule type" value="Genomic_DNA"/>
</dbReference>
<sequence>MTTGSWGPDDIARLVSRLTLEQKVAQLGGLIAPEIFGRPEEATPHLPTIDTAKLKQLRPHGVGHLSLAWFIPGDADTLRTELAKIQDGVRELSPFGIGALVHNEGINGFLHATGSQFPTAWAQATTWDPELVGRAASVTSAHMRDAGFQLMLSPVMDINRDPRWGRVHETYGEDPELAAQMSVAFVRAVQKGGDVLATGKHFLGYGNSEGALNQAITQFGRRALVDEYAEPFRRAIAEAGLATLMNSYNEIDGVPAAANRWLLTDFLRDTLGFDGLTVADYDSVNMLRTVQRTARTEGEAAVQALSAGLDVELPSNPCYSHLADEVTSGRLDEKVIDVAVTRVLVAKARVGLIPGFTPSHAAGECVRPDLEEGAVVRRALASRSTVLLQNDGVLPLAPGQRRIVVVGPAADELRIHFGAYTSVSNAEMPIGLAAVVAGEVPGIDPATFNFTDIFQTRLPGMDPTFEAATRDLHPEAPTVLGALRALDAKVDFVPLGSFERDAENPLSAEAVERAVADADVVVAVLGERTGWAGNNTAGEGQSSVSPSLPGDQEDLLDHLANTGKQIVSVIVSGRPLLLEKAARASHAILLAPLLGEEAGTAIAQTLFGQVNPSGKLPSTFPRHLGQIPLYHGHHHGSGYEHPTGTRHGYGDLDTQGPLYAFGHGLSYTDFAVALDERDGSPAVELAEGVVRARLTVTNTGSVSGETVAQLYARDEFASVVRPVRQLIAFQRVALNAGERKDLVLEAPIERLHYTLTDGSRGIEPGDVTVLAGLASDALPCAATVTVA</sequence>
<dbReference type="AlphaFoldDB" id="A0A0L0KQ26"/>
<dbReference type="Proteomes" id="UP000037151">
    <property type="component" value="Unassembled WGS sequence"/>
</dbReference>
<dbReference type="SUPFAM" id="SSF51445">
    <property type="entry name" value="(Trans)glycosidases"/>
    <property type="match status" value="1"/>
</dbReference>
<dbReference type="InterPro" id="IPR050288">
    <property type="entry name" value="Cellulose_deg_GH3"/>
</dbReference>
<feature type="domain" description="Fibronectin type III-like" evidence="3">
    <location>
        <begin position="706"/>
        <end position="775"/>
    </location>
</feature>
<dbReference type="PANTHER" id="PTHR42715">
    <property type="entry name" value="BETA-GLUCOSIDASE"/>
    <property type="match status" value="1"/>
</dbReference>
<dbReference type="Gene3D" id="3.20.20.300">
    <property type="entry name" value="Glycoside hydrolase, family 3, N-terminal domain"/>
    <property type="match status" value="1"/>
</dbReference>
<dbReference type="InterPro" id="IPR013783">
    <property type="entry name" value="Ig-like_fold"/>
</dbReference>
<dbReference type="PRINTS" id="PR00133">
    <property type="entry name" value="GLHYDRLASE3"/>
</dbReference>
<dbReference type="GO" id="GO:0004553">
    <property type="term" value="F:hydrolase activity, hydrolyzing O-glycosyl compounds"/>
    <property type="evidence" value="ECO:0007669"/>
    <property type="project" value="InterPro"/>
</dbReference>
<dbReference type="PATRIC" id="fig|42234.21.peg.501"/>
<comment type="caution">
    <text evidence="4">The sequence shown here is derived from an EMBL/GenBank/DDBJ whole genome shotgun (WGS) entry which is preliminary data.</text>
</comment>
<dbReference type="InterPro" id="IPR002772">
    <property type="entry name" value="Glyco_hydro_3_C"/>
</dbReference>
<protein>
    <submittedName>
        <fullName evidence="4">Glycoside hydrolase</fullName>
    </submittedName>
</protein>
<dbReference type="Gene3D" id="3.40.50.1700">
    <property type="entry name" value="Glycoside hydrolase family 3 C-terminal domain"/>
    <property type="match status" value="1"/>
</dbReference>
<reference evidence="5" key="1">
    <citation type="submission" date="2014-07" db="EMBL/GenBank/DDBJ databases">
        <title>Genome sequencing of plant-pathogenic Streptomyces species.</title>
        <authorList>
            <person name="Harrison J."/>
            <person name="Sapp M."/>
            <person name="Thwaites R."/>
            <person name="Studholme D.J."/>
        </authorList>
    </citation>
    <scope>NUCLEOTIDE SEQUENCE [LARGE SCALE GENOMIC DNA]</scope>
    <source>
        <strain evidence="5">NCPPB 4445</strain>
    </source>
</reference>
<dbReference type="InterPro" id="IPR017853">
    <property type="entry name" value="GH"/>
</dbReference>
<dbReference type="RefSeq" id="WP_050369173.1">
    <property type="nucleotide sequence ID" value="NZ_KQ257800.1"/>
</dbReference>
<evidence type="ECO:0000313" key="5">
    <source>
        <dbReference type="Proteomes" id="UP000037151"/>
    </source>
</evidence>
<organism evidence="4 5">
    <name type="scientific">Streptomyces acidiscabies</name>
    <dbReference type="NCBI Taxonomy" id="42234"/>
    <lineage>
        <taxon>Bacteria</taxon>
        <taxon>Bacillati</taxon>
        <taxon>Actinomycetota</taxon>
        <taxon>Actinomycetes</taxon>
        <taxon>Kitasatosporales</taxon>
        <taxon>Streptomycetaceae</taxon>
        <taxon>Streptomyces</taxon>
    </lineage>
</organism>
<dbReference type="Pfam" id="PF00933">
    <property type="entry name" value="Glyco_hydro_3"/>
    <property type="match status" value="1"/>
</dbReference>
<keyword evidence="2 4" id="KW-0378">Hydrolase</keyword>
<proteinExistence type="inferred from homology"/>
<evidence type="ECO:0000259" key="3">
    <source>
        <dbReference type="SMART" id="SM01217"/>
    </source>
</evidence>
<evidence type="ECO:0000256" key="2">
    <source>
        <dbReference type="ARBA" id="ARBA00022801"/>
    </source>
</evidence>
<dbReference type="Pfam" id="PF01915">
    <property type="entry name" value="Glyco_hydro_3_C"/>
    <property type="match status" value="1"/>
</dbReference>
<dbReference type="InterPro" id="IPR036881">
    <property type="entry name" value="Glyco_hydro_3_C_sf"/>
</dbReference>
<evidence type="ECO:0000256" key="1">
    <source>
        <dbReference type="ARBA" id="ARBA00005336"/>
    </source>
</evidence>
<dbReference type="PANTHER" id="PTHR42715:SF10">
    <property type="entry name" value="BETA-GLUCOSIDASE"/>
    <property type="match status" value="1"/>
</dbReference>
<comment type="similarity">
    <text evidence="1">Belongs to the glycosyl hydrolase 3 family.</text>
</comment>
<dbReference type="GO" id="GO:0005975">
    <property type="term" value="P:carbohydrate metabolic process"/>
    <property type="evidence" value="ECO:0007669"/>
    <property type="project" value="InterPro"/>
</dbReference>
<name>A0A0L0KQ26_9ACTN</name>
<dbReference type="SMART" id="SM01217">
    <property type="entry name" value="Fn3_like"/>
    <property type="match status" value="1"/>
</dbReference>
<gene>
    <name evidence="4" type="ORF">IQ63_02425</name>
</gene>
<evidence type="ECO:0000313" key="4">
    <source>
        <dbReference type="EMBL" id="KND39649.1"/>
    </source>
</evidence>
<dbReference type="InterPro" id="IPR001764">
    <property type="entry name" value="Glyco_hydro_3_N"/>
</dbReference>
<dbReference type="InterPro" id="IPR026891">
    <property type="entry name" value="Fn3-like"/>
</dbReference>
<dbReference type="SUPFAM" id="SSF52279">
    <property type="entry name" value="Beta-D-glucan exohydrolase, C-terminal domain"/>
    <property type="match status" value="1"/>
</dbReference>